<dbReference type="InterPro" id="IPR052513">
    <property type="entry name" value="Thioester_dehydratase-like"/>
</dbReference>
<comment type="caution">
    <text evidence="3">The sequence shown here is derived from an EMBL/GenBank/DDBJ whole genome shotgun (WGS) entry which is preliminary data.</text>
</comment>
<evidence type="ECO:0000313" key="4">
    <source>
        <dbReference type="Proteomes" id="UP000321749"/>
    </source>
</evidence>
<feature type="domain" description="ChsH2 rubredoxin-like zinc ribbon" evidence="2">
    <location>
        <begin position="9"/>
        <end position="44"/>
    </location>
</feature>
<dbReference type="Pfam" id="PF01796">
    <property type="entry name" value="OB_ChsH2_C"/>
    <property type="match status" value="1"/>
</dbReference>
<dbReference type="InterPro" id="IPR022002">
    <property type="entry name" value="ChsH2_Znr"/>
</dbReference>
<name>A0AA87REQ9_9MICO</name>
<protein>
    <recommendedName>
        <fullName evidence="5">DNA-binding protein</fullName>
    </recommendedName>
</protein>
<dbReference type="RefSeq" id="WP_318279028.1">
    <property type="nucleotide sequence ID" value="NZ_BJUU01000002.1"/>
</dbReference>
<evidence type="ECO:0000313" key="3">
    <source>
        <dbReference type="EMBL" id="GEK79105.1"/>
    </source>
</evidence>
<dbReference type="Gene3D" id="6.10.30.10">
    <property type="match status" value="1"/>
</dbReference>
<dbReference type="PANTHER" id="PTHR34075">
    <property type="entry name" value="BLR3430 PROTEIN"/>
    <property type="match status" value="1"/>
</dbReference>
<keyword evidence="4" id="KW-1185">Reference proteome</keyword>
<proteinExistence type="predicted"/>
<evidence type="ECO:0000259" key="2">
    <source>
        <dbReference type="Pfam" id="PF12172"/>
    </source>
</evidence>
<dbReference type="InterPro" id="IPR002878">
    <property type="entry name" value="ChsH2_C"/>
</dbReference>
<sequence length="135" mass="14706">MDKQTEEFRSGLRQGELLIQRCEQCSRLNMYPKFACPFCQSEELGWAQAAGTGSLYAFTVCRLASPAGFEEELPYALAIVKLDEGVQLLGRLTPDEDGEWNGYALDTPVEFVTAGSTGEGARPIAWFSRAGSSAA</sequence>
<evidence type="ECO:0008006" key="5">
    <source>
        <dbReference type="Google" id="ProtNLM"/>
    </source>
</evidence>
<feature type="domain" description="ChsH2 C-terminal OB-fold" evidence="1">
    <location>
        <begin position="46"/>
        <end position="112"/>
    </location>
</feature>
<dbReference type="AlphaFoldDB" id="A0AA87REQ9"/>
<dbReference type="InterPro" id="IPR012340">
    <property type="entry name" value="NA-bd_OB-fold"/>
</dbReference>
<dbReference type="EMBL" id="BJUU01000002">
    <property type="protein sequence ID" value="GEK79105.1"/>
    <property type="molecule type" value="Genomic_DNA"/>
</dbReference>
<gene>
    <name evidence="3" type="ORF">ABA31_04560</name>
</gene>
<dbReference type="Pfam" id="PF12172">
    <property type="entry name" value="zf-ChsH2"/>
    <property type="match status" value="1"/>
</dbReference>
<organism evidence="3 4">
    <name type="scientific">Agrococcus baldri</name>
    <dbReference type="NCBI Taxonomy" id="153730"/>
    <lineage>
        <taxon>Bacteria</taxon>
        <taxon>Bacillati</taxon>
        <taxon>Actinomycetota</taxon>
        <taxon>Actinomycetes</taxon>
        <taxon>Micrococcales</taxon>
        <taxon>Microbacteriaceae</taxon>
        <taxon>Agrococcus</taxon>
    </lineage>
</organism>
<dbReference type="Proteomes" id="UP000321749">
    <property type="component" value="Unassembled WGS sequence"/>
</dbReference>
<evidence type="ECO:0000259" key="1">
    <source>
        <dbReference type="Pfam" id="PF01796"/>
    </source>
</evidence>
<dbReference type="PANTHER" id="PTHR34075:SF5">
    <property type="entry name" value="BLR3430 PROTEIN"/>
    <property type="match status" value="1"/>
</dbReference>
<dbReference type="SUPFAM" id="SSF50249">
    <property type="entry name" value="Nucleic acid-binding proteins"/>
    <property type="match status" value="1"/>
</dbReference>
<accession>A0AA87REQ9</accession>
<reference evidence="3 4" key="1">
    <citation type="submission" date="2019-07" db="EMBL/GenBank/DDBJ databases">
        <title>Whole genome shotgun sequence of Agrococcus baldri NBRC 103055.</title>
        <authorList>
            <person name="Hosoyama A."/>
            <person name="Uohara A."/>
            <person name="Ohji S."/>
            <person name="Ichikawa N."/>
        </authorList>
    </citation>
    <scope>NUCLEOTIDE SEQUENCE [LARGE SCALE GENOMIC DNA]</scope>
    <source>
        <strain evidence="3 4">NBRC 103055</strain>
    </source>
</reference>